<dbReference type="RefSeq" id="WP_264207588.1">
    <property type="nucleotide sequence ID" value="NZ_JAOZEW010000020.1"/>
</dbReference>
<keyword evidence="2" id="KW-1185">Reference proteome</keyword>
<accession>A0A9X3C6D4</accession>
<evidence type="ECO:0000313" key="1">
    <source>
        <dbReference type="EMBL" id="MCV9929502.1"/>
    </source>
</evidence>
<sequence length="93" mass="11375">MELLNLEKEFEFYLETVKLDPKNMSKIQLQETKRAFYAGIAQMWLMFKNLSQLEHKKSYAFFNDLENQISIFWLDEINRLNSRKNIKEHKRQT</sequence>
<gene>
    <name evidence="1" type="ORF">OIU83_17710</name>
</gene>
<organism evidence="1 2">
    <name type="scientific">Flavobacterium shii</name>
    <dbReference type="NCBI Taxonomy" id="2987687"/>
    <lineage>
        <taxon>Bacteria</taxon>
        <taxon>Pseudomonadati</taxon>
        <taxon>Bacteroidota</taxon>
        <taxon>Flavobacteriia</taxon>
        <taxon>Flavobacteriales</taxon>
        <taxon>Flavobacteriaceae</taxon>
        <taxon>Flavobacterium</taxon>
    </lineage>
</organism>
<name>A0A9X3C6D4_9FLAO</name>
<reference evidence="1" key="1">
    <citation type="submission" date="2022-10" db="EMBL/GenBank/DDBJ databases">
        <title>Two novel species of Flavobacterium.</title>
        <authorList>
            <person name="Liu Q."/>
            <person name="Xin Y.-H."/>
        </authorList>
    </citation>
    <scope>NUCLEOTIDE SEQUENCE</scope>
    <source>
        <strain evidence="1">LS1R49</strain>
    </source>
</reference>
<dbReference type="AlphaFoldDB" id="A0A9X3C6D4"/>
<dbReference type="EMBL" id="JAOZEW010000020">
    <property type="protein sequence ID" value="MCV9929502.1"/>
    <property type="molecule type" value="Genomic_DNA"/>
</dbReference>
<dbReference type="Proteomes" id="UP001151079">
    <property type="component" value="Unassembled WGS sequence"/>
</dbReference>
<comment type="caution">
    <text evidence="1">The sequence shown here is derived from an EMBL/GenBank/DDBJ whole genome shotgun (WGS) entry which is preliminary data.</text>
</comment>
<proteinExistence type="predicted"/>
<protein>
    <submittedName>
        <fullName evidence="1">Uncharacterized protein</fullName>
    </submittedName>
</protein>
<evidence type="ECO:0000313" key="2">
    <source>
        <dbReference type="Proteomes" id="UP001151079"/>
    </source>
</evidence>